<organism evidence="2 3">
    <name type="scientific">Phanerochaete sordida</name>
    <dbReference type="NCBI Taxonomy" id="48140"/>
    <lineage>
        <taxon>Eukaryota</taxon>
        <taxon>Fungi</taxon>
        <taxon>Dikarya</taxon>
        <taxon>Basidiomycota</taxon>
        <taxon>Agaricomycotina</taxon>
        <taxon>Agaricomycetes</taxon>
        <taxon>Polyporales</taxon>
        <taxon>Phanerochaetaceae</taxon>
        <taxon>Phanerochaete</taxon>
    </lineage>
</organism>
<gene>
    <name evidence="2" type="ORF">PsYK624_110120</name>
</gene>
<dbReference type="Proteomes" id="UP000703269">
    <property type="component" value="Unassembled WGS sequence"/>
</dbReference>
<sequence>MSRASTTSSLTISDIWRGSQCSSAGRLVHRARCPWTSVEHACGSRSCPGHPCFAERGPNGETSTSEQPVRTCRMHR</sequence>
<dbReference type="AlphaFoldDB" id="A0A9P3GFR3"/>
<feature type="region of interest" description="Disordered" evidence="1">
    <location>
        <begin position="56"/>
        <end position="76"/>
    </location>
</feature>
<accession>A0A9P3GFR3</accession>
<comment type="caution">
    <text evidence="2">The sequence shown here is derived from an EMBL/GenBank/DDBJ whole genome shotgun (WGS) entry which is preliminary data.</text>
</comment>
<evidence type="ECO:0000313" key="3">
    <source>
        <dbReference type="Proteomes" id="UP000703269"/>
    </source>
</evidence>
<keyword evidence="3" id="KW-1185">Reference proteome</keyword>
<evidence type="ECO:0000256" key="1">
    <source>
        <dbReference type="SAM" id="MobiDB-lite"/>
    </source>
</evidence>
<protein>
    <submittedName>
        <fullName evidence="2">Uncharacterized protein</fullName>
    </submittedName>
</protein>
<evidence type="ECO:0000313" key="2">
    <source>
        <dbReference type="EMBL" id="GJE94837.1"/>
    </source>
</evidence>
<proteinExistence type="predicted"/>
<reference evidence="2 3" key="1">
    <citation type="submission" date="2021-08" db="EMBL/GenBank/DDBJ databases">
        <title>Draft Genome Sequence of Phanerochaete sordida strain YK-624.</title>
        <authorList>
            <person name="Mori T."/>
            <person name="Dohra H."/>
            <person name="Suzuki T."/>
            <person name="Kawagishi H."/>
            <person name="Hirai H."/>
        </authorList>
    </citation>
    <scope>NUCLEOTIDE SEQUENCE [LARGE SCALE GENOMIC DNA]</scope>
    <source>
        <strain evidence="2 3">YK-624</strain>
    </source>
</reference>
<name>A0A9P3GFR3_9APHY</name>
<dbReference type="EMBL" id="BPQB01000043">
    <property type="protein sequence ID" value="GJE94837.1"/>
    <property type="molecule type" value="Genomic_DNA"/>
</dbReference>